<dbReference type="STRING" id="320497.A0U93_10300"/>
<dbReference type="AlphaFoldDB" id="A0A1U9KR43"/>
<keyword evidence="2" id="KW-1185">Reference proteome</keyword>
<dbReference type="Pfam" id="PF03864">
    <property type="entry name" value="Phage_cap_E"/>
    <property type="match status" value="1"/>
</dbReference>
<dbReference type="Proteomes" id="UP000188604">
    <property type="component" value="Chromosome"/>
</dbReference>
<dbReference type="RefSeq" id="WP_077807287.1">
    <property type="nucleotide sequence ID" value="NZ_BJXS01000003.1"/>
</dbReference>
<reference evidence="1 2" key="1">
    <citation type="submission" date="2016-03" db="EMBL/GenBank/DDBJ databases">
        <title>Acetic acid bacteria sequencing.</title>
        <authorList>
            <person name="Brandt J."/>
            <person name="Jakob F."/>
            <person name="Vogel R.F."/>
        </authorList>
    </citation>
    <scope>NUCLEOTIDE SEQUENCE [LARGE SCALE GENOMIC DNA]</scope>
    <source>
        <strain evidence="1 2">NBRC 101099</strain>
    </source>
</reference>
<accession>A0A1U9KR43</accession>
<dbReference type="KEGG" id="nch:A0U93_10300"/>
<name>A0A1U9KR43_9PROT</name>
<organism evidence="1 2">
    <name type="scientific">Neoasaia chiangmaiensis</name>
    <dbReference type="NCBI Taxonomy" id="320497"/>
    <lineage>
        <taxon>Bacteria</taxon>
        <taxon>Pseudomonadati</taxon>
        <taxon>Pseudomonadota</taxon>
        <taxon>Alphaproteobacteria</taxon>
        <taxon>Acetobacterales</taxon>
        <taxon>Acetobacteraceae</taxon>
        <taxon>Neoasaia</taxon>
    </lineage>
</organism>
<sequence length="345" mass="39111">MSVLDVFNQDPFTSMELTTFVDRVPFQPTGIGDLNIFEDKPIRTTALMVEERNQKLVVIPTSARGSAATERQTEKRTARYFETPRLSHGDTIYATELQNVRQFGEQSVLMQVQTEVARRLAGPTGLTSNMEYTWELHRLSAIQGQLLDADGSVLFDWFDEFGIKRPTEIGFNLSAATPKDGALRILINQKVVRPMMRAAQGAWTPSTKIYAMCGDEFWDALITHPDVLKTYFNWEAAKELRKGTAFEAMDFGGVSWFNYRGSNDNSTIAVPTDKAKFFPVNAPGVFQRALAPGESVEWVNTPGKPMYVIPIFDRDRNFWWRQEVYSYPLHICTRPEILQSGRLGS</sequence>
<dbReference type="EMBL" id="CP014691">
    <property type="protein sequence ID" value="AQS88266.1"/>
    <property type="molecule type" value="Genomic_DNA"/>
</dbReference>
<evidence type="ECO:0000313" key="2">
    <source>
        <dbReference type="Proteomes" id="UP000188604"/>
    </source>
</evidence>
<gene>
    <name evidence="1" type="ORF">A0U93_10300</name>
</gene>
<evidence type="ECO:0000313" key="1">
    <source>
        <dbReference type="EMBL" id="AQS88266.1"/>
    </source>
</evidence>
<proteinExistence type="predicted"/>
<dbReference type="InterPro" id="IPR005564">
    <property type="entry name" value="Major_capsid_GpE"/>
</dbReference>
<protein>
    <submittedName>
        <fullName evidence="1">Major capsid protein E</fullName>
    </submittedName>
</protein>
<dbReference type="OrthoDB" id="6388191at2"/>